<dbReference type="SUPFAM" id="SSF51905">
    <property type="entry name" value="FAD/NAD(P)-binding domain"/>
    <property type="match status" value="1"/>
</dbReference>
<dbReference type="InterPro" id="IPR051704">
    <property type="entry name" value="FAD_aromatic-hydroxylase"/>
</dbReference>
<dbReference type="Gene3D" id="3.50.50.60">
    <property type="entry name" value="FAD/NAD(P)-binding domain"/>
    <property type="match status" value="1"/>
</dbReference>
<dbReference type="Gene3D" id="3.30.9.10">
    <property type="entry name" value="D-Amino Acid Oxidase, subunit A, domain 2"/>
    <property type="match status" value="1"/>
</dbReference>
<dbReference type="Pfam" id="PF01494">
    <property type="entry name" value="FAD_binding_3"/>
    <property type="match status" value="1"/>
</dbReference>
<reference evidence="3" key="1">
    <citation type="submission" date="2016-10" db="EMBL/GenBank/DDBJ databases">
        <authorList>
            <person name="Varghese N."/>
            <person name="Submissions S."/>
        </authorList>
    </citation>
    <scope>NUCLEOTIDE SEQUENCE [LARGE SCALE GENOMIC DNA]</scope>
    <source>
        <strain evidence="3">IBRC-M 10403</strain>
    </source>
</reference>
<dbReference type="EMBL" id="FMZZ01000017">
    <property type="protein sequence ID" value="SDD77008.1"/>
    <property type="molecule type" value="Genomic_DNA"/>
</dbReference>
<dbReference type="OrthoDB" id="3356051at2"/>
<dbReference type="PANTHER" id="PTHR46865">
    <property type="entry name" value="OXIDOREDUCTASE-RELATED"/>
    <property type="match status" value="1"/>
</dbReference>
<gene>
    <name evidence="2" type="ORF">SAMN05216174_11785</name>
</gene>
<evidence type="ECO:0000313" key="3">
    <source>
        <dbReference type="Proteomes" id="UP000199501"/>
    </source>
</evidence>
<sequence>MRILISGASIAGPVLAYWLTKHGFSVTVVERAPTPRKTGGHAVDLFRPAMDISERMGVLPRIEAMATGTDRMTLIRPGETRPVTLNLAKVFNAASDRHVEIMRDDLSEIYHDATRDDVEYVFGDSITAIAEDGDGCEVSFERGGPRRFDLVIGADGLHSNVRRIVFGEESRFSSFIGAYLAVFSRPNDLGLDGEMRNHADVGRMAGLYGARHSDDARVVCLFRTDRPLDYHYRDVPRQKDLLRAAFAGMHDEVDHWLADLDSTSAFYFDSITQLRMDTWSRGRVTLVGDAGYCPGPAVGGSTSLAVYGAYVLAGELADADGDHERAFAAYERELAEPVRAAREFALTAAKSIIPTSRRGLWTLVNGARLVSALPAGAGRVLTRLGSPGLRAQDSLPVRDYPAKTRH</sequence>
<name>A0A1G6XFM7_9PSEU</name>
<protein>
    <submittedName>
        <fullName evidence="2">2-polyprenyl-6-methoxyphenol hydroxylase</fullName>
    </submittedName>
</protein>
<dbReference type="RefSeq" id="WP_091456245.1">
    <property type="nucleotide sequence ID" value="NZ_FMZZ01000017.1"/>
</dbReference>
<dbReference type="InterPro" id="IPR002938">
    <property type="entry name" value="FAD-bd"/>
</dbReference>
<dbReference type="STRING" id="1271860.SAMN05216174_11785"/>
<feature type="domain" description="FAD-binding" evidence="1">
    <location>
        <begin position="3"/>
        <end position="333"/>
    </location>
</feature>
<keyword evidence="3" id="KW-1185">Reference proteome</keyword>
<accession>A0A1G6XFM7</accession>
<dbReference type="InterPro" id="IPR036188">
    <property type="entry name" value="FAD/NAD-bd_sf"/>
</dbReference>
<proteinExistence type="predicted"/>
<dbReference type="GO" id="GO:0071949">
    <property type="term" value="F:FAD binding"/>
    <property type="evidence" value="ECO:0007669"/>
    <property type="project" value="InterPro"/>
</dbReference>
<dbReference type="AlphaFoldDB" id="A0A1G6XFM7"/>
<dbReference type="PRINTS" id="PR00420">
    <property type="entry name" value="RNGMNOXGNASE"/>
</dbReference>
<evidence type="ECO:0000313" key="2">
    <source>
        <dbReference type="EMBL" id="SDD77008.1"/>
    </source>
</evidence>
<evidence type="ECO:0000259" key="1">
    <source>
        <dbReference type="Pfam" id="PF01494"/>
    </source>
</evidence>
<organism evidence="2 3">
    <name type="scientific">Actinokineospora iranica</name>
    <dbReference type="NCBI Taxonomy" id="1271860"/>
    <lineage>
        <taxon>Bacteria</taxon>
        <taxon>Bacillati</taxon>
        <taxon>Actinomycetota</taxon>
        <taxon>Actinomycetes</taxon>
        <taxon>Pseudonocardiales</taxon>
        <taxon>Pseudonocardiaceae</taxon>
        <taxon>Actinokineospora</taxon>
    </lineage>
</organism>
<dbReference type="Proteomes" id="UP000199501">
    <property type="component" value="Unassembled WGS sequence"/>
</dbReference>
<dbReference type="PANTHER" id="PTHR46865:SF2">
    <property type="entry name" value="MONOOXYGENASE"/>
    <property type="match status" value="1"/>
</dbReference>